<comment type="caution">
    <text evidence="1">The sequence shown here is derived from an EMBL/GenBank/DDBJ whole genome shotgun (WGS) entry which is preliminary data.</text>
</comment>
<dbReference type="HOGENOM" id="CLU_045940_0_0_10"/>
<organism evidence="1 2">
    <name type="scientific">Parabacteroides goldsteinii DSM 19448 = WAL 12034</name>
    <dbReference type="NCBI Taxonomy" id="927665"/>
    <lineage>
        <taxon>Bacteria</taxon>
        <taxon>Pseudomonadati</taxon>
        <taxon>Bacteroidota</taxon>
        <taxon>Bacteroidia</taxon>
        <taxon>Bacteroidales</taxon>
        <taxon>Tannerellaceae</taxon>
        <taxon>Parabacteroides</taxon>
    </lineage>
</organism>
<dbReference type="PATRIC" id="fig|927665.4.peg.235"/>
<evidence type="ECO:0008006" key="3">
    <source>
        <dbReference type="Google" id="ProtNLM"/>
    </source>
</evidence>
<name>A0A0F5JQ66_9BACT</name>
<evidence type="ECO:0000313" key="2">
    <source>
        <dbReference type="Proteomes" id="UP000033047"/>
    </source>
</evidence>
<protein>
    <recommendedName>
        <fullName evidence="3">SIR2-like domain-containing protein</fullName>
    </recommendedName>
</protein>
<dbReference type="AlphaFoldDB" id="A0A0F5JQ66"/>
<evidence type="ECO:0000313" key="1">
    <source>
        <dbReference type="EMBL" id="KKB59961.1"/>
    </source>
</evidence>
<dbReference type="InterPro" id="IPR025935">
    <property type="entry name" value="AbiH"/>
</dbReference>
<reference evidence="1 2" key="1">
    <citation type="submission" date="2013-04" db="EMBL/GenBank/DDBJ databases">
        <title>The Genome Sequence of Parabacteroides goldsteinii DSM 19448.</title>
        <authorList>
            <consortium name="The Broad Institute Genomics Platform"/>
            <person name="Earl A."/>
            <person name="Ward D."/>
            <person name="Feldgarden M."/>
            <person name="Gevers D."/>
            <person name="Martens E."/>
            <person name="Sakamoto M."/>
            <person name="Benno Y."/>
            <person name="Song Y."/>
            <person name="Liu C."/>
            <person name="Lee J."/>
            <person name="Bolanos M."/>
            <person name="Vaisanen M.L."/>
            <person name="Finegold S.M."/>
            <person name="Walker B."/>
            <person name="Young S."/>
            <person name="Zeng Q."/>
            <person name="Gargeya S."/>
            <person name="Fitzgerald M."/>
            <person name="Haas B."/>
            <person name="Abouelleil A."/>
            <person name="Allen A.W."/>
            <person name="Alvarado L."/>
            <person name="Arachchi H.M."/>
            <person name="Berlin A.M."/>
            <person name="Chapman S.B."/>
            <person name="Gainer-Dewar J."/>
            <person name="Goldberg J."/>
            <person name="Griggs A."/>
            <person name="Gujja S."/>
            <person name="Hansen M."/>
            <person name="Howarth C."/>
            <person name="Imamovic A."/>
            <person name="Ireland A."/>
            <person name="Larimer J."/>
            <person name="McCowan C."/>
            <person name="Murphy C."/>
            <person name="Pearson M."/>
            <person name="Poon T.W."/>
            <person name="Priest M."/>
            <person name="Roberts A."/>
            <person name="Saif S."/>
            <person name="Shea T."/>
            <person name="Sisk P."/>
            <person name="Sykes S."/>
            <person name="Wortman J."/>
            <person name="Nusbaum C."/>
            <person name="Birren B."/>
        </authorList>
    </citation>
    <scope>NUCLEOTIDE SEQUENCE [LARGE SCALE GENOMIC DNA]</scope>
    <source>
        <strain evidence="1 2">DSM 19448</strain>
    </source>
</reference>
<dbReference type="Pfam" id="PF14253">
    <property type="entry name" value="AbiH"/>
    <property type="match status" value="1"/>
</dbReference>
<dbReference type="EMBL" id="AQHV01000001">
    <property type="protein sequence ID" value="KKB59961.1"/>
    <property type="molecule type" value="Genomic_DNA"/>
</dbReference>
<accession>A0A0F5JQ66</accession>
<dbReference type="Proteomes" id="UP000033047">
    <property type="component" value="Unassembled WGS sequence"/>
</dbReference>
<sequence length="319" mass="37681">MYNKKDSSNLHTFKDSILYLIGNGFDLHHSINSKYQDFHKYVKENNPKLESFFDTYFQLSEDLDYLWSDFENDLRTFESDLFFHDISVMSEKEWFDQKEPKWSDWFGMYDEITGKIEYEHKEICDSFLEWLKTLSITKVLRKNLKFDNNAKFVSFNYTLTLEELYNIPSEKILHIHGDINSNSSDLIFGHGGSLKEIVEFDENGDSNRVPWSDAEKASLYLYDVLRKPVQSTIENNMIFFNSLSNVQHVIVLGHSLNEIDMPYFEKIKDLVSDGCKWIIVYYSGKDEKKKYIKSIKSLGLTESSELLTWEEYQKMGETI</sequence>
<proteinExistence type="predicted"/>
<gene>
    <name evidence="1" type="ORF">HMPREF1535_00234</name>
</gene>
<dbReference type="RefSeq" id="WP_046145059.1">
    <property type="nucleotide sequence ID" value="NZ_KQ033912.1"/>
</dbReference>